<dbReference type="InterPro" id="IPR035965">
    <property type="entry name" value="PAS-like_dom_sf"/>
</dbReference>
<reference evidence="10 11" key="1">
    <citation type="journal article" date="2019" name="Int. J. Syst. Evol. Microbiol.">
        <title>The Global Catalogue of Microorganisms (GCM) 10K type strain sequencing project: providing services to taxonomists for standard genome sequencing and annotation.</title>
        <authorList>
            <consortium name="The Broad Institute Genomics Platform"/>
            <consortium name="The Broad Institute Genome Sequencing Center for Infectious Disease"/>
            <person name="Wu L."/>
            <person name="Ma J."/>
        </authorList>
    </citation>
    <scope>NUCLEOTIDE SEQUENCE [LARGE SCALE GENOMIC DNA]</scope>
    <source>
        <strain evidence="10 11">GX26</strain>
    </source>
</reference>
<feature type="domain" description="PAC" evidence="9">
    <location>
        <begin position="229"/>
        <end position="280"/>
    </location>
</feature>
<evidence type="ECO:0000256" key="2">
    <source>
        <dbReference type="ARBA" id="ARBA00012438"/>
    </source>
</evidence>
<keyword evidence="4" id="KW-0808">Transferase</keyword>
<accession>A0ABD5VEL7</accession>
<dbReference type="EMBL" id="JBHSXN010000001">
    <property type="protein sequence ID" value="MFC6952113.1"/>
    <property type="molecule type" value="Genomic_DNA"/>
</dbReference>
<dbReference type="CDD" id="cd00156">
    <property type="entry name" value="REC"/>
    <property type="match status" value="1"/>
</dbReference>
<keyword evidence="3 6" id="KW-0597">Phosphoprotein</keyword>
<dbReference type="InterPro" id="IPR001789">
    <property type="entry name" value="Sig_transdc_resp-reg_receiver"/>
</dbReference>
<name>A0ABD5VEL7_9EURY</name>
<dbReference type="SMART" id="SM00091">
    <property type="entry name" value="PAS"/>
    <property type="match status" value="2"/>
</dbReference>
<dbReference type="PROSITE" id="PS50113">
    <property type="entry name" value="PAC"/>
    <property type="match status" value="1"/>
</dbReference>
<dbReference type="PANTHER" id="PTHR43304:SF1">
    <property type="entry name" value="PAC DOMAIN-CONTAINING PROTEIN"/>
    <property type="match status" value="1"/>
</dbReference>
<dbReference type="SUPFAM" id="SSF52172">
    <property type="entry name" value="CheY-like"/>
    <property type="match status" value="1"/>
</dbReference>
<dbReference type="NCBIfam" id="TIGR00229">
    <property type="entry name" value="sensory_box"/>
    <property type="match status" value="1"/>
</dbReference>
<evidence type="ECO:0000259" key="8">
    <source>
        <dbReference type="PROSITE" id="PS50112"/>
    </source>
</evidence>
<feature type="modified residue" description="4-aspartylphosphate" evidence="6">
    <location>
        <position position="64"/>
    </location>
</feature>
<dbReference type="Proteomes" id="UP001596395">
    <property type="component" value="Unassembled WGS sequence"/>
</dbReference>
<dbReference type="InterPro" id="IPR011006">
    <property type="entry name" value="CheY-like_superfamily"/>
</dbReference>
<evidence type="ECO:0000256" key="5">
    <source>
        <dbReference type="ARBA" id="ARBA00022777"/>
    </source>
</evidence>
<organism evidence="10 11">
    <name type="scientific">Halorubellus litoreus</name>
    <dbReference type="NCBI Taxonomy" id="755308"/>
    <lineage>
        <taxon>Archaea</taxon>
        <taxon>Methanobacteriati</taxon>
        <taxon>Methanobacteriota</taxon>
        <taxon>Stenosarchaea group</taxon>
        <taxon>Halobacteria</taxon>
        <taxon>Halobacteriales</taxon>
        <taxon>Halorubellaceae</taxon>
        <taxon>Halorubellus</taxon>
    </lineage>
</organism>
<sequence length="411" mass="46364">MTVGAERNRGGDVRVLHAEDDAQLGALAGEFLEREGELSVTHVEDASTALDRLAAEDFECIVSDYDMPGMTGIEFLDAVREDHPDLPFILFTGKGSEEVASDAISKGVTDYLQKETGTEQYEVLANRIENAVDGYRTERELERRVKQLRESERRFRTLVSNLPGMVYRCENERGWPMTFVSDGAEALTGYSPSELESEAVNWEQEVIVEGERDDIWEVVQTAIDAREPFQVEYEIRTADGESKWVWERGRGVFENDELVALEGVITDVTEERELREDLRRERDLTRQLLETSPVGIMVNELDGSYHLINDRTLDILGTTREAVLDRQYDDDEWELQTPDGDPLPPAETGFETLKAKAERSAPGDDVRVENLLHSVVRDDGERLTVSVNGAPLYDDAGDLELLVFTIQVVDD</sequence>
<dbReference type="Pfam" id="PF08447">
    <property type="entry name" value="PAS_3"/>
    <property type="match status" value="1"/>
</dbReference>
<feature type="domain" description="PAS" evidence="8">
    <location>
        <begin position="151"/>
        <end position="226"/>
    </location>
</feature>
<feature type="domain" description="Response regulatory" evidence="7">
    <location>
        <begin position="14"/>
        <end position="129"/>
    </location>
</feature>
<dbReference type="CDD" id="cd00130">
    <property type="entry name" value="PAS"/>
    <property type="match status" value="1"/>
</dbReference>
<dbReference type="PANTHER" id="PTHR43304">
    <property type="entry name" value="PHYTOCHROME-LIKE PROTEIN CPH1"/>
    <property type="match status" value="1"/>
</dbReference>
<dbReference type="Pfam" id="PF00072">
    <property type="entry name" value="Response_reg"/>
    <property type="match status" value="1"/>
</dbReference>
<evidence type="ECO:0000313" key="10">
    <source>
        <dbReference type="EMBL" id="MFC6952113.1"/>
    </source>
</evidence>
<evidence type="ECO:0000256" key="4">
    <source>
        <dbReference type="ARBA" id="ARBA00022679"/>
    </source>
</evidence>
<keyword evidence="5" id="KW-0418">Kinase</keyword>
<comment type="caution">
    <text evidence="10">The sequence shown here is derived from an EMBL/GenBank/DDBJ whole genome shotgun (WGS) entry which is preliminary data.</text>
</comment>
<evidence type="ECO:0000256" key="3">
    <source>
        <dbReference type="ARBA" id="ARBA00022553"/>
    </source>
</evidence>
<dbReference type="InterPro" id="IPR001610">
    <property type="entry name" value="PAC"/>
</dbReference>
<dbReference type="Pfam" id="PF13426">
    <property type="entry name" value="PAS_9"/>
    <property type="match status" value="1"/>
</dbReference>
<dbReference type="EC" id="2.7.13.3" evidence="2"/>
<comment type="catalytic activity">
    <reaction evidence="1">
        <text>ATP + protein L-histidine = ADP + protein N-phospho-L-histidine.</text>
        <dbReference type="EC" id="2.7.13.3"/>
    </reaction>
</comment>
<evidence type="ECO:0000256" key="1">
    <source>
        <dbReference type="ARBA" id="ARBA00000085"/>
    </source>
</evidence>
<dbReference type="SUPFAM" id="SSF55785">
    <property type="entry name" value="PYP-like sensor domain (PAS domain)"/>
    <property type="match status" value="2"/>
</dbReference>
<dbReference type="InterPro" id="IPR052162">
    <property type="entry name" value="Sensor_kinase/Photoreceptor"/>
</dbReference>
<keyword evidence="11" id="KW-1185">Reference proteome</keyword>
<dbReference type="PROSITE" id="PS50110">
    <property type="entry name" value="RESPONSE_REGULATORY"/>
    <property type="match status" value="1"/>
</dbReference>
<protein>
    <recommendedName>
        <fullName evidence="2">histidine kinase</fullName>
        <ecNumber evidence="2">2.7.13.3</ecNumber>
    </recommendedName>
</protein>
<evidence type="ECO:0000259" key="7">
    <source>
        <dbReference type="PROSITE" id="PS50110"/>
    </source>
</evidence>
<evidence type="ECO:0000259" key="9">
    <source>
        <dbReference type="PROSITE" id="PS50113"/>
    </source>
</evidence>
<dbReference type="RefSeq" id="WP_336349105.1">
    <property type="nucleotide sequence ID" value="NZ_JAZAQL010000001.1"/>
</dbReference>
<gene>
    <name evidence="10" type="ORF">ACFQGB_04485</name>
</gene>
<evidence type="ECO:0000256" key="6">
    <source>
        <dbReference type="PROSITE-ProRule" id="PRU00169"/>
    </source>
</evidence>
<dbReference type="Gene3D" id="3.40.50.2300">
    <property type="match status" value="1"/>
</dbReference>
<dbReference type="InterPro" id="IPR013655">
    <property type="entry name" value="PAS_fold_3"/>
</dbReference>
<dbReference type="InterPro" id="IPR000014">
    <property type="entry name" value="PAS"/>
</dbReference>
<evidence type="ECO:0000313" key="11">
    <source>
        <dbReference type="Proteomes" id="UP001596395"/>
    </source>
</evidence>
<feature type="domain" description="PAS" evidence="8">
    <location>
        <begin position="281"/>
        <end position="339"/>
    </location>
</feature>
<dbReference type="AlphaFoldDB" id="A0ABD5VEL7"/>
<dbReference type="GO" id="GO:0004673">
    <property type="term" value="F:protein histidine kinase activity"/>
    <property type="evidence" value="ECO:0007669"/>
    <property type="project" value="UniProtKB-EC"/>
</dbReference>
<dbReference type="SMART" id="SM00086">
    <property type="entry name" value="PAC"/>
    <property type="match status" value="2"/>
</dbReference>
<dbReference type="PROSITE" id="PS50112">
    <property type="entry name" value="PAS"/>
    <property type="match status" value="2"/>
</dbReference>
<dbReference type="SMART" id="SM00448">
    <property type="entry name" value="REC"/>
    <property type="match status" value="1"/>
</dbReference>
<dbReference type="InterPro" id="IPR000700">
    <property type="entry name" value="PAS-assoc_C"/>
</dbReference>
<dbReference type="Gene3D" id="3.30.450.20">
    <property type="entry name" value="PAS domain"/>
    <property type="match status" value="2"/>
</dbReference>
<proteinExistence type="predicted"/>